<keyword evidence="2" id="KW-0614">Plasmid</keyword>
<dbReference type="OrthoDB" id="418728at2"/>
<dbReference type="Proteomes" id="UP000305888">
    <property type="component" value="Plasmid pD4M1C"/>
</dbReference>
<dbReference type="Pfam" id="PF00753">
    <property type="entry name" value="Lactamase_B"/>
    <property type="match status" value="1"/>
</dbReference>
<feature type="domain" description="Metallo-beta-lactamase" evidence="1">
    <location>
        <begin position="12"/>
        <end position="76"/>
    </location>
</feature>
<dbReference type="PANTHER" id="PTHR30619">
    <property type="entry name" value="DNA INTERNALIZATION/COMPETENCE PROTEIN COMEC/REC2"/>
    <property type="match status" value="1"/>
</dbReference>
<sequence length="382" mass="40296">MSLTLAALPAHHGDALLLSAGSTCVLIDGGPSGVWRRALSPALTGLGRGGPALIDLLMVSHIDADHITGILELTDKLIEDRQSGRPAVARVREAWFNGFTDALALAGPDAARTGSTAAALSSSASPLAGLLPGGTDSRFVLSSVAQGRRLTDALAALAIPRNHGFTDGLALADSRDTDWSCGPLTLRILGPDRAALEALRREWARHLPKILARETARQARAEALASLDRSVFNLSSIVAVAEAGGRRALLTGDARGDMILDGLTAAGFSGPDLHFDILKMPHHGSDRNITEEFLSRVTADHYLVSGDGKHGNPEPGMFEMLFAARRGTRFTLHLTYPLATIRAHRDYAAEDRGKRLAEALTKAPAGCVIEPTDTATGALIEL</sequence>
<organism evidence="2 3">
    <name type="scientific">Paroceanicella profunda</name>
    <dbReference type="NCBI Taxonomy" id="2579971"/>
    <lineage>
        <taxon>Bacteria</taxon>
        <taxon>Pseudomonadati</taxon>
        <taxon>Pseudomonadota</taxon>
        <taxon>Alphaproteobacteria</taxon>
        <taxon>Rhodobacterales</taxon>
        <taxon>Paracoccaceae</taxon>
        <taxon>Paroceanicella</taxon>
    </lineage>
</organism>
<protein>
    <recommendedName>
        <fullName evidence="1">Metallo-beta-lactamase domain-containing protein</fullName>
    </recommendedName>
</protein>
<gene>
    <name evidence="2" type="ORF">FDP22_22200</name>
</gene>
<dbReference type="EMBL" id="CP040821">
    <property type="protein sequence ID" value="QDL94589.1"/>
    <property type="molecule type" value="Genomic_DNA"/>
</dbReference>
<dbReference type="RefSeq" id="WP_138577016.1">
    <property type="nucleotide sequence ID" value="NZ_CP040821.1"/>
</dbReference>
<geneLocation type="plasmid" evidence="3">
    <name>pd4m1c</name>
</geneLocation>
<dbReference type="InterPro" id="IPR001279">
    <property type="entry name" value="Metallo-B-lactamas"/>
</dbReference>
<dbReference type="InterPro" id="IPR052159">
    <property type="entry name" value="Competence_DNA_uptake"/>
</dbReference>
<accession>A0A5B8G542</accession>
<name>A0A5B8G542_9RHOB</name>
<dbReference type="SUPFAM" id="SSF56281">
    <property type="entry name" value="Metallo-hydrolase/oxidoreductase"/>
    <property type="match status" value="1"/>
</dbReference>
<keyword evidence="3" id="KW-1185">Reference proteome</keyword>
<dbReference type="AlphaFoldDB" id="A0A5B8G542"/>
<dbReference type="Gene3D" id="3.60.15.10">
    <property type="entry name" value="Ribonuclease Z/Hydroxyacylglutathione hydrolase-like"/>
    <property type="match status" value="1"/>
</dbReference>
<dbReference type="InterPro" id="IPR036866">
    <property type="entry name" value="RibonucZ/Hydroxyglut_hydro"/>
</dbReference>
<dbReference type="KEGG" id="ppru:FDP22_22200"/>
<evidence type="ECO:0000313" key="2">
    <source>
        <dbReference type="EMBL" id="QDL94589.1"/>
    </source>
</evidence>
<dbReference type="PANTHER" id="PTHR30619:SF1">
    <property type="entry name" value="RECOMBINATION PROTEIN 2"/>
    <property type="match status" value="1"/>
</dbReference>
<reference evidence="2 3" key="1">
    <citation type="submission" date="2019-06" db="EMBL/GenBank/DDBJ databases">
        <title>Genome sequence of Rhodobacteraceae bacterium D4M1.</title>
        <authorList>
            <person name="Cao J."/>
        </authorList>
    </citation>
    <scope>NUCLEOTIDE SEQUENCE [LARGE SCALE GENOMIC DNA]</scope>
    <source>
        <strain evidence="2 3">D4M1</strain>
        <plasmid evidence="3">pd4m1c</plasmid>
    </source>
</reference>
<evidence type="ECO:0000313" key="3">
    <source>
        <dbReference type="Proteomes" id="UP000305888"/>
    </source>
</evidence>
<proteinExistence type="predicted"/>
<evidence type="ECO:0000259" key="1">
    <source>
        <dbReference type="Pfam" id="PF00753"/>
    </source>
</evidence>